<protein>
    <submittedName>
        <fullName evidence="6">2-(Hydroxymethyl)glutarate dehydrogenase</fullName>
        <ecNumber evidence="6">1.1.1.291</ecNumber>
    </submittedName>
</protein>
<dbReference type="PANTHER" id="PTHR43580:SF2">
    <property type="entry name" value="CYTOKINE-LIKE NUCLEAR FACTOR N-PAC"/>
    <property type="match status" value="1"/>
</dbReference>
<evidence type="ECO:0000256" key="2">
    <source>
        <dbReference type="ARBA" id="ARBA00023027"/>
    </source>
</evidence>
<dbReference type="Pfam" id="PF03446">
    <property type="entry name" value="NAD_binding_2"/>
    <property type="match status" value="1"/>
</dbReference>
<keyword evidence="1 6" id="KW-0560">Oxidoreductase</keyword>
<reference evidence="6 7" key="1">
    <citation type="submission" date="2020-04" db="EMBL/GenBank/DDBJ databases">
        <authorList>
            <person name="De Canck E."/>
        </authorList>
    </citation>
    <scope>NUCLEOTIDE SEQUENCE [LARGE SCALE GENOMIC DNA]</scope>
    <source>
        <strain evidence="6 7">LMG 22037</strain>
    </source>
</reference>
<sequence length="311" mass="33019">MDDTTCACAERDTRSADHDLFDIGFVGVGKMGLPMAQRLHRHGHRVSAFDASSERASLARAAGLSVLDTLDAIADAAAILITSLPHDAAFEAVAWELAARARPGQLYVDTSTVSTKASARVARVFGEAGVDYLRVTVSGNARMAEHAQLTAIASGPLEQYRRILPLLRLLGPSQFYVGGAEEARTMKLVINSMVANTVGMLGEALAIGEQGGLDWRDMWQVLCESAVASPIIKAKAQQLVAHDFSPTFTVEQMRKDVGLILQAGADAHLALPITSVVSQALDHASAFGLGSEDYAATIKLALRSARAPRNA</sequence>
<evidence type="ECO:0000259" key="5">
    <source>
        <dbReference type="Pfam" id="PF14833"/>
    </source>
</evidence>
<dbReference type="SUPFAM" id="SSF51735">
    <property type="entry name" value="NAD(P)-binding Rossmann-fold domains"/>
    <property type="match status" value="1"/>
</dbReference>
<dbReference type="GO" id="GO:0050661">
    <property type="term" value="F:NADP binding"/>
    <property type="evidence" value="ECO:0007669"/>
    <property type="project" value="InterPro"/>
</dbReference>
<dbReference type="GO" id="GO:0051287">
    <property type="term" value="F:NAD binding"/>
    <property type="evidence" value="ECO:0007669"/>
    <property type="project" value="InterPro"/>
</dbReference>
<evidence type="ECO:0000256" key="1">
    <source>
        <dbReference type="ARBA" id="ARBA00023002"/>
    </source>
</evidence>
<dbReference type="EMBL" id="CADIKB010000062">
    <property type="protein sequence ID" value="CAB3739696.1"/>
    <property type="molecule type" value="Genomic_DNA"/>
</dbReference>
<feature type="domain" description="6-phosphogluconate dehydrogenase NADP-binding" evidence="4">
    <location>
        <begin position="22"/>
        <end position="178"/>
    </location>
</feature>
<dbReference type="EC" id="1.1.1.291" evidence="6"/>
<name>A0A6J5CN87_9BURK</name>
<evidence type="ECO:0000313" key="6">
    <source>
        <dbReference type="EMBL" id="CAB3739696.1"/>
    </source>
</evidence>
<proteinExistence type="predicted"/>
<gene>
    <name evidence="6" type="primary">Hgd</name>
    <name evidence="6" type="ORF">LMG22037_06318</name>
</gene>
<dbReference type="InterPro" id="IPR008927">
    <property type="entry name" value="6-PGluconate_DH-like_C_sf"/>
</dbReference>
<dbReference type="Gene3D" id="1.10.1040.10">
    <property type="entry name" value="N-(1-d-carboxylethyl)-l-norvaline Dehydrogenase, domain 2"/>
    <property type="match status" value="1"/>
</dbReference>
<keyword evidence="2" id="KW-0520">NAD</keyword>
<dbReference type="SUPFAM" id="SSF48179">
    <property type="entry name" value="6-phosphogluconate dehydrogenase C-terminal domain-like"/>
    <property type="match status" value="1"/>
</dbReference>
<evidence type="ECO:0000256" key="3">
    <source>
        <dbReference type="PIRSR" id="PIRSR000103-1"/>
    </source>
</evidence>
<dbReference type="RefSeq" id="WP_035481323.1">
    <property type="nucleotide sequence ID" value="NZ_CADFGL010000058.1"/>
</dbReference>
<dbReference type="InterPro" id="IPR036291">
    <property type="entry name" value="NAD(P)-bd_dom_sf"/>
</dbReference>
<dbReference type="Gene3D" id="3.40.50.720">
    <property type="entry name" value="NAD(P)-binding Rossmann-like Domain"/>
    <property type="match status" value="1"/>
</dbReference>
<dbReference type="GO" id="GO:0043718">
    <property type="term" value="F:2-hydroxymethylglutarate dehydrogenase activity"/>
    <property type="evidence" value="ECO:0007669"/>
    <property type="project" value="UniProtKB-EC"/>
</dbReference>
<dbReference type="InterPro" id="IPR051265">
    <property type="entry name" value="HIBADH-related_NP60_sf"/>
</dbReference>
<evidence type="ECO:0000259" key="4">
    <source>
        <dbReference type="Pfam" id="PF03446"/>
    </source>
</evidence>
<evidence type="ECO:0000313" key="7">
    <source>
        <dbReference type="Proteomes" id="UP000494249"/>
    </source>
</evidence>
<accession>A0A6J5CN87</accession>
<dbReference type="AlphaFoldDB" id="A0A6J5CN87"/>
<dbReference type="PIRSF" id="PIRSF000103">
    <property type="entry name" value="HIBADH"/>
    <property type="match status" value="1"/>
</dbReference>
<dbReference type="InterPro" id="IPR015815">
    <property type="entry name" value="HIBADH-related"/>
</dbReference>
<dbReference type="PANTHER" id="PTHR43580">
    <property type="entry name" value="OXIDOREDUCTASE GLYR1-RELATED"/>
    <property type="match status" value="1"/>
</dbReference>
<dbReference type="InterPro" id="IPR029154">
    <property type="entry name" value="HIBADH-like_NADP-bd"/>
</dbReference>
<dbReference type="InterPro" id="IPR013328">
    <property type="entry name" value="6PGD_dom2"/>
</dbReference>
<feature type="domain" description="3-hydroxyisobutyrate dehydrogenase-like NAD-binding" evidence="5">
    <location>
        <begin position="183"/>
        <end position="300"/>
    </location>
</feature>
<dbReference type="InterPro" id="IPR006115">
    <property type="entry name" value="6PGDH_NADP-bd"/>
</dbReference>
<dbReference type="Pfam" id="PF14833">
    <property type="entry name" value="NAD_binding_11"/>
    <property type="match status" value="1"/>
</dbReference>
<dbReference type="Proteomes" id="UP000494249">
    <property type="component" value="Unassembled WGS sequence"/>
</dbReference>
<organism evidence="6 7">
    <name type="scientific">Paraburkholderia phenoliruptrix</name>
    <dbReference type="NCBI Taxonomy" id="252970"/>
    <lineage>
        <taxon>Bacteria</taxon>
        <taxon>Pseudomonadati</taxon>
        <taxon>Pseudomonadota</taxon>
        <taxon>Betaproteobacteria</taxon>
        <taxon>Burkholderiales</taxon>
        <taxon>Burkholderiaceae</taxon>
        <taxon>Paraburkholderia</taxon>
    </lineage>
</organism>
<feature type="active site" evidence="3">
    <location>
        <position position="187"/>
    </location>
</feature>